<evidence type="ECO:0000313" key="3">
    <source>
        <dbReference type="Proteomes" id="UP000245207"/>
    </source>
</evidence>
<dbReference type="InterPro" id="IPR053197">
    <property type="entry name" value="F-box_SCFL_complex_component"/>
</dbReference>
<dbReference type="SUPFAM" id="SSF81383">
    <property type="entry name" value="F-box domain"/>
    <property type="match status" value="1"/>
</dbReference>
<dbReference type="InterPro" id="IPR055357">
    <property type="entry name" value="LRR_At1g61320_AtMIF1"/>
</dbReference>
<dbReference type="PANTHER" id="PTHR34223:SF101">
    <property type="entry name" value="F-BOX DOMAIN-CONTAINING PROTEIN"/>
    <property type="match status" value="1"/>
</dbReference>
<feature type="domain" description="F-box" evidence="1">
    <location>
        <begin position="14"/>
        <end position="64"/>
    </location>
</feature>
<keyword evidence="3" id="KW-1185">Reference proteome</keyword>
<dbReference type="OrthoDB" id="810154at2759"/>
<dbReference type="SMART" id="SM00256">
    <property type="entry name" value="FBOX"/>
    <property type="match status" value="1"/>
</dbReference>
<dbReference type="PANTHER" id="PTHR34223">
    <property type="entry name" value="OS11G0201299 PROTEIN"/>
    <property type="match status" value="1"/>
</dbReference>
<gene>
    <name evidence="2" type="ORF">CTI12_AA587190</name>
</gene>
<protein>
    <submittedName>
        <fullName evidence="2">F-box domain, Leucine-rich repeat domain, L domain-like protein</fullName>
    </submittedName>
</protein>
<dbReference type="InterPro" id="IPR032675">
    <property type="entry name" value="LRR_dom_sf"/>
</dbReference>
<dbReference type="InterPro" id="IPR036047">
    <property type="entry name" value="F-box-like_dom_sf"/>
</dbReference>
<dbReference type="Pfam" id="PF00646">
    <property type="entry name" value="F-box"/>
    <property type="match status" value="1"/>
</dbReference>
<name>A0A2U1KM54_ARTAN</name>
<dbReference type="SUPFAM" id="SSF52047">
    <property type="entry name" value="RNI-like"/>
    <property type="match status" value="1"/>
</dbReference>
<comment type="caution">
    <text evidence="2">The sequence shown here is derived from an EMBL/GenBank/DDBJ whole genome shotgun (WGS) entry which is preliminary data.</text>
</comment>
<reference evidence="2 3" key="1">
    <citation type="journal article" date="2018" name="Mol. Plant">
        <title>The genome of Artemisia annua provides insight into the evolution of Asteraceae family and artemisinin biosynthesis.</title>
        <authorList>
            <person name="Shen Q."/>
            <person name="Zhang L."/>
            <person name="Liao Z."/>
            <person name="Wang S."/>
            <person name="Yan T."/>
            <person name="Shi P."/>
            <person name="Liu M."/>
            <person name="Fu X."/>
            <person name="Pan Q."/>
            <person name="Wang Y."/>
            <person name="Lv Z."/>
            <person name="Lu X."/>
            <person name="Zhang F."/>
            <person name="Jiang W."/>
            <person name="Ma Y."/>
            <person name="Chen M."/>
            <person name="Hao X."/>
            <person name="Li L."/>
            <person name="Tang Y."/>
            <person name="Lv G."/>
            <person name="Zhou Y."/>
            <person name="Sun X."/>
            <person name="Brodelius P.E."/>
            <person name="Rose J.K.C."/>
            <person name="Tang K."/>
        </authorList>
    </citation>
    <scope>NUCLEOTIDE SEQUENCE [LARGE SCALE GENOMIC DNA]</scope>
    <source>
        <strain evidence="3">cv. Huhao1</strain>
        <tissue evidence="2">Leaf</tissue>
    </source>
</reference>
<dbReference type="InterPro" id="IPR001810">
    <property type="entry name" value="F-box_dom"/>
</dbReference>
<dbReference type="Pfam" id="PF23622">
    <property type="entry name" value="LRR_At1g61320_AtMIF1"/>
    <property type="match status" value="1"/>
</dbReference>
<proteinExistence type="predicted"/>
<accession>A0A2U1KM54</accession>
<dbReference type="Gene3D" id="3.80.10.10">
    <property type="entry name" value="Ribonuclease Inhibitor"/>
    <property type="match status" value="1"/>
</dbReference>
<dbReference type="EMBL" id="PKPP01016351">
    <property type="protein sequence ID" value="PWA37792.1"/>
    <property type="molecule type" value="Genomic_DNA"/>
</dbReference>
<evidence type="ECO:0000259" key="1">
    <source>
        <dbReference type="PROSITE" id="PS50181"/>
    </source>
</evidence>
<organism evidence="2 3">
    <name type="scientific">Artemisia annua</name>
    <name type="common">Sweet wormwood</name>
    <dbReference type="NCBI Taxonomy" id="35608"/>
    <lineage>
        <taxon>Eukaryota</taxon>
        <taxon>Viridiplantae</taxon>
        <taxon>Streptophyta</taxon>
        <taxon>Embryophyta</taxon>
        <taxon>Tracheophyta</taxon>
        <taxon>Spermatophyta</taxon>
        <taxon>Magnoliopsida</taxon>
        <taxon>eudicotyledons</taxon>
        <taxon>Gunneridae</taxon>
        <taxon>Pentapetalae</taxon>
        <taxon>asterids</taxon>
        <taxon>campanulids</taxon>
        <taxon>Asterales</taxon>
        <taxon>Asteraceae</taxon>
        <taxon>Asteroideae</taxon>
        <taxon>Anthemideae</taxon>
        <taxon>Artemisiinae</taxon>
        <taxon>Artemisia</taxon>
    </lineage>
</organism>
<evidence type="ECO:0000313" key="2">
    <source>
        <dbReference type="EMBL" id="PWA37792.1"/>
    </source>
</evidence>
<dbReference type="Proteomes" id="UP000245207">
    <property type="component" value="Unassembled WGS sequence"/>
</dbReference>
<dbReference type="PROSITE" id="PS50181">
    <property type="entry name" value="FBOX"/>
    <property type="match status" value="1"/>
</dbReference>
<sequence length="506" mass="57516">MSSKHDEKRMNVEGDRLSSLPDDLIHNILSFISLQQAIETSSLSSRWRYIWTSMPYLDFSTERLLNLNKFSKFVTNVLSRRSNQVQLSSVKLSFRGIATQVFVKRILNYAFSHNVEQLTVVSFTHKDVFEFPINVFSSQSLKHLTLTLPKFCDSCTLASTWDLPALTTLCLSHIKLDDDLFSNCPNLKNLTLYCCGTKIRLSEESGEPEESGKSHLNICLSKLSNLTLEHLSCNVVNVEAPELKNLIIKGFFSVNLSADVLSEKVDLTITHPRNAPAIVGLLQQFRCVKFLTLNLEIVECLSSSVELISHQPSPFANLKSLKIYPAWKKLLRKANVSTLLENYFLHSSPGATLTMVLREEIRANKLMEELQGLLNQWKVNNDKNTASVDQGQVENQRAQQETIIESQSGERLTQIKSYWSDLTKWSEEGHKRTCLIISMLQEIESLLIELPASPRAKMQPMYSCLYAKADTFMDNMIDHVRIHCDKKPRRSIAHCHELATPSQPLP</sequence>
<dbReference type="AlphaFoldDB" id="A0A2U1KM54"/>